<dbReference type="Gene3D" id="1.10.533.10">
    <property type="entry name" value="Death Domain, Fas"/>
    <property type="match status" value="1"/>
</dbReference>
<dbReference type="GO" id="GO:0042981">
    <property type="term" value="P:regulation of apoptotic process"/>
    <property type="evidence" value="ECO:0007669"/>
    <property type="project" value="InterPro"/>
</dbReference>
<dbReference type="GO" id="GO:0004197">
    <property type="term" value="F:cysteine-type endopeptidase activity"/>
    <property type="evidence" value="ECO:0007669"/>
    <property type="project" value="InterPro"/>
</dbReference>
<dbReference type="Proteomes" id="UP000035681">
    <property type="component" value="Unplaced"/>
</dbReference>
<dbReference type="SMART" id="SM00114">
    <property type="entry name" value="CARD"/>
    <property type="match status" value="1"/>
</dbReference>
<dbReference type="PRINTS" id="PR00376">
    <property type="entry name" value="IL1BCENZYME"/>
</dbReference>
<keyword evidence="5" id="KW-0788">Thiol protease</keyword>
<keyword evidence="6" id="KW-0865">Zymogen</keyword>
<dbReference type="CDD" id="cd01671">
    <property type="entry name" value="CARD"/>
    <property type="match status" value="1"/>
</dbReference>
<evidence type="ECO:0000256" key="8">
    <source>
        <dbReference type="RuleBase" id="RU003971"/>
    </source>
</evidence>
<evidence type="ECO:0000256" key="5">
    <source>
        <dbReference type="ARBA" id="ARBA00022807"/>
    </source>
</evidence>
<dbReference type="PANTHER" id="PTHR47901:SF8">
    <property type="entry name" value="CASPASE-3"/>
    <property type="match status" value="1"/>
</dbReference>
<evidence type="ECO:0000313" key="12">
    <source>
        <dbReference type="Proteomes" id="UP000035681"/>
    </source>
</evidence>
<proteinExistence type="inferred from homology"/>
<dbReference type="InterPro" id="IPR033139">
    <property type="entry name" value="Caspase_cys_AS"/>
</dbReference>
<evidence type="ECO:0000256" key="3">
    <source>
        <dbReference type="ARBA" id="ARBA00022703"/>
    </source>
</evidence>
<evidence type="ECO:0000256" key="1">
    <source>
        <dbReference type="ARBA" id="ARBA00010134"/>
    </source>
</evidence>
<comment type="similarity">
    <text evidence="1 8">Belongs to the peptidase C14A family.</text>
</comment>
<feature type="domain" description="Caspase family p10" evidence="9">
    <location>
        <begin position="341"/>
        <end position="427"/>
    </location>
</feature>
<evidence type="ECO:0000313" key="13">
    <source>
        <dbReference type="WBParaSite" id="SSTP_0001088900.1"/>
    </source>
</evidence>
<dbReference type="PIRSF" id="PIRSF038001">
    <property type="entry name" value="Caspase_ICE"/>
    <property type="match status" value="1"/>
</dbReference>
<evidence type="ECO:0000256" key="7">
    <source>
        <dbReference type="PIRSR" id="PIRSR038001-1"/>
    </source>
</evidence>
<evidence type="ECO:0000256" key="4">
    <source>
        <dbReference type="ARBA" id="ARBA00022801"/>
    </source>
</evidence>
<evidence type="ECO:0000313" key="14">
    <source>
        <dbReference type="WBParaSite" id="TCONS_00012490.p1"/>
    </source>
</evidence>
<dbReference type="SUPFAM" id="SSF47986">
    <property type="entry name" value="DEATH domain"/>
    <property type="match status" value="1"/>
</dbReference>
<name>A0A0K0EN53_STRER</name>
<evidence type="ECO:0000256" key="2">
    <source>
        <dbReference type="ARBA" id="ARBA00022670"/>
    </source>
</evidence>
<keyword evidence="2" id="KW-0645">Protease</keyword>
<dbReference type="InterPro" id="IPR011029">
    <property type="entry name" value="DEATH-like_dom_sf"/>
</dbReference>
<dbReference type="PROSITE" id="PS01121">
    <property type="entry name" value="CASPASE_HIS"/>
    <property type="match status" value="1"/>
</dbReference>
<dbReference type="PROSITE" id="PS50209">
    <property type="entry name" value="CARD"/>
    <property type="match status" value="1"/>
</dbReference>
<dbReference type="SMART" id="SM00115">
    <property type="entry name" value="CASc"/>
    <property type="match status" value="1"/>
</dbReference>
<feature type="active site" evidence="7">
    <location>
        <position position="242"/>
    </location>
</feature>
<evidence type="ECO:0000259" key="11">
    <source>
        <dbReference type="PROSITE" id="PS50209"/>
    </source>
</evidence>
<dbReference type="PANTHER" id="PTHR47901">
    <property type="entry name" value="CASPASE RECRUITMENT DOMAIN-CONTAINING PROTEIN 18"/>
    <property type="match status" value="1"/>
</dbReference>
<evidence type="ECO:0000259" key="10">
    <source>
        <dbReference type="PROSITE" id="PS50208"/>
    </source>
</evidence>
<dbReference type="Pfam" id="PF00656">
    <property type="entry name" value="Peptidase_C14"/>
    <property type="match status" value="1"/>
</dbReference>
<dbReference type="InterPro" id="IPR001309">
    <property type="entry name" value="Pept_C14_p20"/>
</dbReference>
<dbReference type="GO" id="GO:0006508">
    <property type="term" value="P:proteolysis"/>
    <property type="evidence" value="ECO:0007669"/>
    <property type="project" value="UniProtKB-KW"/>
</dbReference>
<feature type="domain" description="Caspase family p20" evidence="10">
    <location>
        <begin position="165"/>
        <end position="289"/>
    </location>
</feature>
<evidence type="ECO:0000256" key="6">
    <source>
        <dbReference type="ARBA" id="ARBA00023145"/>
    </source>
</evidence>
<dbReference type="InterPro" id="IPR015917">
    <property type="entry name" value="Pept_C14A"/>
</dbReference>
<dbReference type="STRING" id="6248.A0A0K0EN53"/>
<dbReference type="CDD" id="cd00032">
    <property type="entry name" value="CASc"/>
    <property type="match status" value="1"/>
</dbReference>
<feature type="domain" description="CARD" evidence="11">
    <location>
        <begin position="13"/>
        <end position="102"/>
    </location>
</feature>
<dbReference type="InterPro" id="IPR002138">
    <property type="entry name" value="Pept_C14_p10"/>
</dbReference>
<dbReference type="InterPro" id="IPR011600">
    <property type="entry name" value="Pept_C14_caspase"/>
</dbReference>
<dbReference type="Pfam" id="PF00619">
    <property type="entry name" value="CARD"/>
    <property type="match status" value="1"/>
</dbReference>
<organism evidence="13">
    <name type="scientific">Strongyloides stercoralis</name>
    <name type="common">Threadworm</name>
    <dbReference type="NCBI Taxonomy" id="6248"/>
    <lineage>
        <taxon>Eukaryota</taxon>
        <taxon>Metazoa</taxon>
        <taxon>Ecdysozoa</taxon>
        <taxon>Nematoda</taxon>
        <taxon>Chromadorea</taxon>
        <taxon>Rhabditida</taxon>
        <taxon>Tylenchina</taxon>
        <taxon>Panagrolaimomorpha</taxon>
        <taxon>Strongyloidoidea</taxon>
        <taxon>Strongyloididae</taxon>
        <taxon>Strongyloides</taxon>
    </lineage>
</organism>
<dbReference type="PROSITE" id="PS01122">
    <property type="entry name" value="CASPASE_CYS"/>
    <property type="match status" value="1"/>
</dbReference>
<feature type="active site" evidence="7">
    <location>
        <position position="285"/>
    </location>
</feature>
<dbReference type="InterPro" id="IPR002398">
    <property type="entry name" value="Pept_C14"/>
</dbReference>
<accession>A0A0K0EN53</accession>
<dbReference type="GO" id="GO:0006915">
    <property type="term" value="P:apoptotic process"/>
    <property type="evidence" value="ECO:0007669"/>
    <property type="project" value="UniProtKB-KW"/>
</dbReference>
<dbReference type="Gene3D" id="3.40.50.1460">
    <property type="match status" value="1"/>
</dbReference>
<dbReference type="InterPro" id="IPR029030">
    <property type="entry name" value="Caspase-like_dom_sf"/>
</dbReference>
<keyword evidence="3" id="KW-0053">Apoptosis</keyword>
<reference evidence="13" key="1">
    <citation type="submission" date="2015-08" db="UniProtKB">
        <authorList>
            <consortium name="WormBaseParasite"/>
        </authorList>
    </citation>
    <scope>IDENTIFICATION</scope>
</reference>
<dbReference type="PROSITE" id="PS50208">
    <property type="entry name" value="CASPASE_P20"/>
    <property type="match status" value="1"/>
</dbReference>
<dbReference type="Gene3D" id="3.30.70.1470">
    <property type="entry name" value="Caspase-like"/>
    <property type="match status" value="1"/>
</dbReference>
<evidence type="ECO:0000259" key="9">
    <source>
        <dbReference type="PROSITE" id="PS50207"/>
    </source>
</evidence>
<dbReference type="WBParaSite" id="TCONS_00012490.p1">
    <property type="protein sequence ID" value="TCONS_00012490.p1"/>
    <property type="gene ID" value="XLOC_008135"/>
</dbReference>
<dbReference type="PROSITE" id="PS50207">
    <property type="entry name" value="CASPASE_P10"/>
    <property type="match status" value="1"/>
</dbReference>
<dbReference type="InterPro" id="IPR016129">
    <property type="entry name" value="Caspase_his_AS"/>
</dbReference>
<sequence>MTLRSAGCTTSSMTIQRRNVLTVNLLEFTNNLNVESILPILKENNILNSNDIEILLKGYGRTEQCNQLIRIIKTRGNIAFDVFYESLLMTHQYSLAKCIQYYTDSKINILKEKKIQNNVKIIEEIEEDDSPSLNTLMIQTSSNYASNLDYYINNKAHIYKMFSNPKGLVLIINNQHFQTMNERFGTEKDEEYLVSLFTKLGYKCLPTFRDLKAMEMLENMKKFSRLPEHYSHDSAVVCVLTHGETDCLYGVDDNQILVQDFISFLNAKNCPGLLNKPKLFFIQACRGSKYDEGVIPNTILPKDEVDSNWSTLFKKRNNSYKENLPKHNNYGKKNGICHDIKIPIEADILVAYATPSGYVSWRNSVNGSWFVQSIYKIFHEYAATHDILSMLTMVNQMVAEKFVSTSTKNVQMPDFCSRLKKKLYFFPGVISENEV</sequence>
<keyword evidence="4" id="KW-0378">Hydrolase</keyword>
<dbReference type="InterPro" id="IPR001315">
    <property type="entry name" value="CARD"/>
</dbReference>
<dbReference type="AlphaFoldDB" id="A0A0K0EN53"/>
<keyword evidence="12" id="KW-1185">Reference proteome</keyword>
<protein>
    <submittedName>
        <fullName evidence="14">Caspase family p20 domain-containing protein</fullName>
    </submittedName>
    <submittedName>
        <fullName evidence="13">Caspase-2</fullName>
    </submittedName>
</protein>
<dbReference type="WBParaSite" id="SSTP_0001088900.1">
    <property type="protein sequence ID" value="SSTP_0001088900.1"/>
    <property type="gene ID" value="SSTP_0001088900"/>
</dbReference>
<dbReference type="SUPFAM" id="SSF52129">
    <property type="entry name" value="Caspase-like"/>
    <property type="match status" value="1"/>
</dbReference>